<evidence type="ECO:0000256" key="4">
    <source>
        <dbReference type="PROSITE-ProRule" id="PRU00335"/>
    </source>
</evidence>
<evidence type="ECO:0000259" key="6">
    <source>
        <dbReference type="PROSITE" id="PS50977"/>
    </source>
</evidence>
<evidence type="ECO:0000256" key="5">
    <source>
        <dbReference type="SAM" id="MobiDB-lite"/>
    </source>
</evidence>
<accession>A0A1S1QPP7</accession>
<keyword evidence="3" id="KW-0804">Transcription</keyword>
<comment type="caution">
    <text evidence="7">The sequence shown here is derived from an EMBL/GenBank/DDBJ whole genome shotgun (WGS) entry which is preliminary data.</text>
</comment>
<dbReference type="OrthoDB" id="3469831at2"/>
<dbReference type="GO" id="GO:0003700">
    <property type="term" value="F:DNA-binding transcription factor activity"/>
    <property type="evidence" value="ECO:0007669"/>
    <property type="project" value="TreeGrafter"/>
</dbReference>
<gene>
    <name evidence="7" type="ORF">CC117_19395</name>
</gene>
<dbReference type="Proteomes" id="UP000179627">
    <property type="component" value="Unassembled WGS sequence"/>
</dbReference>
<feature type="domain" description="HTH tetR-type" evidence="6">
    <location>
        <begin position="22"/>
        <end position="81"/>
    </location>
</feature>
<dbReference type="InterPro" id="IPR050109">
    <property type="entry name" value="HTH-type_TetR-like_transc_reg"/>
</dbReference>
<dbReference type="Gene3D" id="1.10.357.10">
    <property type="entry name" value="Tetracycline Repressor, domain 2"/>
    <property type="match status" value="2"/>
</dbReference>
<dbReference type="AlphaFoldDB" id="A0A1S1QPP7"/>
<organism evidence="7 8">
    <name type="scientific">Parafrankia colletiae</name>
    <dbReference type="NCBI Taxonomy" id="573497"/>
    <lineage>
        <taxon>Bacteria</taxon>
        <taxon>Bacillati</taxon>
        <taxon>Actinomycetota</taxon>
        <taxon>Actinomycetes</taxon>
        <taxon>Frankiales</taxon>
        <taxon>Frankiaceae</taxon>
        <taxon>Parafrankia</taxon>
    </lineage>
</organism>
<dbReference type="Pfam" id="PF00440">
    <property type="entry name" value="TetR_N"/>
    <property type="match status" value="1"/>
</dbReference>
<dbReference type="PROSITE" id="PS50977">
    <property type="entry name" value="HTH_TETR_2"/>
    <property type="match status" value="1"/>
</dbReference>
<dbReference type="PANTHER" id="PTHR30055:SF234">
    <property type="entry name" value="HTH-TYPE TRANSCRIPTIONAL REGULATOR BETI"/>
    <property type="match status" value="1"/>
</dbReference>
<reference evidence="8" key="1">
    <citation type="submission" date="2016-07" db="EMBL/GenBank/DDBJ databases">
        <title>Sequence Frankia sp. strain CcI1.17.</title>
        <authorList>
            <person name="Ghodhbane-Gtari F."/>
            <person name="Swanson E."/>
            <person name="Gueddou A."/>
            <person name="Morris K."/>
            <person name="Hezbri K."/>
            <person name="Ktari A."/>
            <person name="Nouioui I."/>
            <person name="Abebe-Akele F."/>
            <person name="Simpson S."/>
            <person name="Thomas K."/>
            <person name="Gtari M."/>
            <person name="Tisa L.S."/>
            <person name="Hurst S."/>
        </authorList>
    </citation>
    <scope>NUCLEOTIDE SEQUENCE [LARGE SCALE GENOMIC DNA]</scope>
    <source>
        <strain evidence="8">Cc1.17</strain>
    </source>
</reference>
<feature type="region of interest" description="Disordered" evidence="5">
    <location>
        <begin position="112"/>
        <end position="142"/>
    </location>
</feature>
<dbReference type="EMBL" id="MBLM01000121">
    <property type="protein sequence ID" value="OHV35411.1"/>
    <property type="molecule type" value="Genomic_DNA"/>
</dbReference>
<keyword evidence="2 4" id="KW-0238">DNA-binding</keyword>
<evidence type="ECO:0000313" key="8">
    <source>
        <dbReference type="Proteomes" id="UP000179627"/>
    </source>
</evidence>
<feature type="compositionally biased region" description="Gly residues" evidence="5">
    <location>
        <begin position="119"/>
        <end position="142"/>
    </location>
</feature>
<evidence type="ECO:0000256" key="2">
    <source>
        <dbReference type="ARBA" id="ARBA00023125"/>
    </source>
</evidence>
<protein>
    <submittedName>
        <fullName evidence="7">TetR family transcriptional regulator</fullName>
    </submittedName>
</protein>
<evidence type="ECO:0000256" key="1">
    <source>
        <dbReference type="ARBA" id="ARBA00023015"/>
    </source>
</evidence>
<dbReference type="InterPro" id="IPR001647">
    <property type="entry name" value="HTH_TetR"/>
</dbReference>
<sequence length="269" mass="27982">MSWADRAVDRSPLVQRSRSRSMQQMKVIVDAARRLITSRGSSFTTQDLVKEAGVAMQTFYRHFPGKDQLLLAVIEDVISEQTTHYRERAAHEPDPLARLRLHIQAALSSIDRDREAAGAGSGDGAGAGEGGGSDGGGGGGGNGVRLGVGGGARFITAEHWRLHQLYPDEIEHATRPFASLVAGELEAARDAGLIAPIDTAEAAEFVNLLVRAVFHHYAFASHKNESAAEVGDRVWAFCLRGLGASADAAAGSAGAGSVAGAAAGGTATG</sequence>
<dbReference type="RefSeq" id="WP_071085532.1">
    <property type="nucleotide sequence ID" value="NZ_MBLM01000121.1"/>
</dbReference>
<dbReference type="InterPro" id="IPR009057">
    <property type="entry name" value="Homeodomain-like_sf"/>
</dbReference>
<evidence type="ECO:0000313" key="7">
    <source>
        <dbReference type="EMBL" id="OHV35411.1"/>
    </source>
</evidence>
<feature type="DNA-binding region" description="H-T-H motif" evidence="4">
    <location>
        <begin position="44"/>
        <end position="63"/>
    </location>
</feature>
<evidence type="ECO:0000256" key="3">
    <source>
        <dbReference type="ARBA" id="ARBA00023163"/>
    </source>
</evidence>
<dbReference type="GO" id="GO:0000976">
    <property type="term" value="F:transcription cis-regulatory region binding"/>
    <property type="evidence" value="ECO:0007669"/>
    <property type="project" value="TreeGrafter"/>
</dbReference>
<keyword evidence="8" id="KW-1185">Reference proteome</keyword>
<dbReference type="PRINTS" id="PR00455">
    <property type="entry name" value="HTHTETR"/>
</dbReference>
<dbReference type="SUPFAM" id="SSF46689">
    <property type="entry name" value="Homeodomain-like"/>
    <property type="match status" value="1"/>
</dbReference>
<proteinExistence type="predicted"/>
<name>A0A1S1QPP7_9ACTN</name>
<dbReference type="SUPFAM" id="SSF48498">
    <property type="entry name" value="Tetracyclin repressor-like, C-terminal domain"/>
    <property type="match status" value="1"/>
</dbReference>
<keyword evidence="1" id="KW-0805">Transcription regulation</keyword>
<dbReference type="PANTHER" id="PTHR30055">
    <property type="entry name" value="HTH-TYPE TRANSCRIPTIONAL REGULATOR RUTR"/>
    <property type="match status" value="1"/>
</dbReference>
<dbReference type="InterPro" id="IPR036271">
    <property type="entry name" value="Tet_transcr_reg_TetR-rel_C_sf"/>
</dbReference>